<dbReference type="InterPro" id="IPR002328">
    <property type="entry name" value="ADH_Zn_CS"/>
</dbReference>
<proteinExistence type="inferred from homology"/>
<dbReference type="OrthoDB" id="1879366at2759"/>
<feature type="region of interest" description="Disordered" evidence="6">
    <location>
        <begin position="340"/>
        <end position="403"/>
    </location>
</feature>
<dbReference type="GO" id="GO:0016616">
    <property type="term" value="F:oxidoreductase activity, acting on the CH-OH group of donors, NAD or NADP as acceptor"/>
    <property type="evidence" value="ECO:0007669"/>
    <property type="project" value="InterPro"/>
</dbReference>
<comment type="similarity">
    <text evidence="5">Belongs to the zinc-containing alcohol dehydrogenase family.</text>
</comment>
<accession>A0A0C2ISV2</accession>
<evidence type="ECO:0000256" key="2">
    <source>
        <dbReference type="ARBA" id="ARBA00022723"/>
    </source>
</evidence>
<dbReference type="GeneID" id="63676084"/>
<dbReference type="Proteomes" id="UP000031575">
    <property type="component" value="Unassembled WGS sequence"/>
</dbReference>
<feature type="compositionally biased region" description="Polar residues" evidence="6">
    <location>
        <begin position="386"/>
        <end position="403"/>
    </location>
</feature>
<name>A0A0C2ISV2_9PEZI</name>
<dbReference type="InterPro" id="IPR013154">
    <property type="entry name" value="ADH-like_N"/>
</dbReference>
<dbReference type="AlphaFoldDB" id="A0A0C2ISV2"/>
<gene>
    <name evidence="8" type="ORF">SPBR_02860</name>
</gene>
<evidence type="ECO:0000256" key="4">
    <source>
        <dbReference type="ARBA" id="ARBA00023002"/>
    </source>
</evidence>
<dbReference type="HOGENOM" id="CLU_026673_20_2_1"/>
<dbReference type="Pfam" id="PF08240">
    <property type="entry name" value="ADH_N"/>
    <property type="match status" value="1"/>
</dbReference>
<reference evidence="8 9" key="1">
    <citation type="journal article" date="2014" name="BMC Genomics">
        <title>Comparative genomics of the major fungal agents of human and animal Sporotrichosis: Sporothrix schenckii and Sporothrix brasiliensis.</title>
        <authorList>
            <person name="Teixeira M.M."/>
            <person name="de Almeida L.G."/>
            <person name="Kubitschek-Barreira P."/>
            <person name="Alves F.L."/>
            <person name="Kioshima E.S."/>
            <person name="Abadio A.K."/>
            <person name="Fernandes L."/>
            <person name="Derengowski L.S."/>
            <person name="Ferreira K.S."/>
            <person name="Souza R.C."/>
            <person name="Ruiz J.C."/>
            <person name="de Andrade N.C."/>
            <person name="Paes H.C."/>
            <person name="Nicola A.M."/>
            <person name="Albuquerque P."/>
            <person name="Gerber A.L."/>
            <person name="Martins V.P."/>
            <person name="Peconick L.D."/>
            <person name="Neto A.V."/>
            <person name="Chaucanez C.B."/>
            <person name="Silva P.A."/>
            <person name="Cunha O.L."/>
            <person name="de Oliveira F.F."/>
            <person name="dos Santos T.C."/>
            <person name="Barros A.L."/>
            <person name="Soares M.A."/>
            <person name="de Oliveira L.M."/>
            <person name="Marini M.M."/>
            <person name="Villalobos-Duno H."/>
            <person name="Cunha M.M."/>
            <person name="de Hoog S."/>
            <person name="da Silveira J.F."/>
            <person name="Henrissat B."/>
            <person name="Nino-Vega G.A."/>
            <person name="Cisalpino P.S."/>
            <person name="Mora-Montes H.M."/>
            <person name="Almeida S.R."/>
            <person name="Stajich J.E."/>
            <person name="Lopes-Bezerra L.M."/>
            <person name="Vasconcelos A.T."/>
            <person name="Felipe M.S."/>
        </authorList>
    </citation>
    <scope>NUCLEOTIDE SEQUENCE [LARGE SCALE GENOMIC DNA]</scope>
    <source>
        <strain evidence="8 9">5110</strain>
    </source>
</reference>
<dbReference type="InterPro" id="IPR036291">
    <property type="entry name" value="NAD(P)-bd_dom_sf"/>
</dbReference>
<keyword evidence="4" id="KW-0560">Oxidoreductase</keyword>
<dbReference type="EMBL" id="AWTV01000006">
    <property type="protein sequence ID" value="KIH92121.1"/>
    <property type="molecule type" value="Genomic_DNA"/>
</dbReference>
<dbReference type="CDD" id="cd05283">
    <property type="entry name" value="CAD1"/>
    <property type="match status" value="1"/>
</dbReference>
<keyword evidence="3 5" id="KW-0862">Zinc</keyword>
<organism evidence="8 9">
    <name type="scientific">Sporothrix brasiliensis 5110</name>
    <dbReference type="NCBI Taxonomy" id="1398154"/>
    <lineage>
        <taxon>Eukaryota</taxon>
        <taxon>Fungi</taxon>
        <taxon>Dikarya</taxon>
        <taxon>Ascomycota</taxon>
        <taxon>Pezizomycotina</taxon>
        <taxon>Sordariomycetes</taxon>
        <taxon>Sordariomycetidae</taxon>
        <taxon>Ophiostomatales</taxon>
        <taxon>Ophiostomataceae</taxon>
        <taxon>Sporothrix</taxon>
    </lineage>
</organism>
<dbReference type="InterPro" id="IPR011032">
    <property type="entry name" value="GroES-like_sf"/>
</dbReference>
<dbReference type="Gene3D" id="3.40.50.720">
    <property type="entry name" value="NAD(P)-binding Rossmann-like Domain"/>
    <property type="match status" value="1"/>
</dbReference>
<dbReference type="FunFam" id="3.40.50.720:FF:000022">
    <property type="entry name" value="Cinnamyl alcohol dehydrogenase"/>
    <property type="match status" value="1"/>
</dbReference>
<comment type="caution">
    <text evidence="8">The sequence shown here is derived from an EMBL/GenBank/DDBJ whole genome shotgun (WGS) entry which is preliminary data.</text>
</comment>
<dbReference type="InterPro" id="IPR020843">
    <property type="entry name" value="ER"/>
</dbReference>
<dbReference type="PANTHER" id="PTHR42683">
    <property type="entry name" value="ALDEHYDE REDUCTASE"/>
    <property type="match status" value="1"/>
</dbReference>
<evidence type="ECO:0000256" key="5">
    <source>
        <dbReference type="RuleBase" id="RU361277"/>
    </source>
</evidence>
<sequence length="403" mass="42832">MTADPVHFVTYCGSKANRVVPVKTTRAVGPNDCLVEVTHSGYCATDTYFTAVPMGLGHEGVGIIRRVGPAVKQHKIGDRVGWGFVHEACFSCKQCLSGGEIYCLQRKMYGFGNLDQGSLASHAVWDENFLFPIPDALASAVAAPLMCAGASVFGALQQRGYKATDRCGVVGVGGLGHLAIQFAHKMGMEVVAFSTTEAKRAAATAFGADEFVVLPRASSARLSGIKRLDHLLVCSTAQPDYRVFLDILEPRATLYPLTAFEKDVTYPHLDLIFSGVTIQGTMIATKQGYLDMLNFCVRHGIQSVNQEYPMTVAGIEACNTDLKAGTMRYRGVLVAEGADRSGETAIEPEANKPAETETETETETEAEAEAKADATNVAVVVDGEKSGTNGSNGSIGEGTQVSG</sequence>
<feature type="domain" description="Enoyl reductase (ER)" evidence="7">
    <location>
        <begin position="13"/>
        <end position="313"/>
    </location>
</feature>
<evidence type="ECO:0000313" key="9">
    <source>
        <dbReference type="Proteomes" id="UP000031575"/>
    </source>
</evidence>
<dbReference type="Gene3D" id="3.90.180.10">
    <property type="entry name" value="Medium-chain alcohol dehydrogenases, catalytic domain"/>
    <property type="match status" value="1"/>
</dbReference>
<evidence type="ECO:0000256" key="1">
    <source>
        <dbReference type="ARBA" id="ARBA00001947"/>
    </source>
</evidence>
<comment type="cofactor">
    <cofactor evidence="1 5">
        <name>Zn(2+)</name>
        <dbReference type="ChEBI" id="CHEBI:29105"/>
    </cofactor>
</comment>
<evidence type="ECO:0000259" key="7">
    <source>
        <dbReference type="SMART" id="SM00829"/>
    </source>
</evidence>
<dbReference type="VEuPathDB" id="FungiDB:SPBR_02860"/>
<dbReference type="SUPFAM" id="SSF51735">
    <property type="entry name" value="NAD(P)-binding Rossmann-fold domains"/>
    <property type="match status" value="1"/>
</dbReference>
<dbReference type="RefSeq" id="XP_040620131.1">
    <property type="nucleotide sequence ID" value="XM_040761163.1"/>
</dbReference>
<keyword evidence="9" id="KW-1185">Reference proteome</keyword>
<evidence type="ECO:0000256" key="3">
    <source>
        <dbReference type="ARBA" id="ARBA00022833"/>
    </source>
</evidence>
<dbReference type="Pfam" id="PF00107">
    <property type="entry name" value="ADH_zinc_N"/>
    <property type="match status" value="1"/>
</dbReference>
<dbReference type="SUPFAM" id="SSF50129">
    <property type="entry name" value="GroES-like"/>
    <property type="match status" value="1"/>
</dbReference>
<dbReference type="SMART" id="SM00829">
    <property type="entry name" value="PKS_ER"/>
    <property type="match status" value="1"/>
</dbReference>
<feature type="compositionally biased region" description="Acidic residues" evidence="6">
    <location>
        <begin position="356"/>
        <end position="367"/>
    </location>
</feature>
<dbReference type="GO" id="GO:0008270">
    <property type="term" value="F:zinc ion binding"/>
    <property type="evidence" value="ECO:0007669"/>
    <property type="project" value="InterPro"/>
</dbReference>
<dbReference type="InterPro" id="IPR013149">
    <property type="entry name" value="ADH-like_C"/>
</dbReference>
<protein>
    <submittedName>
        <fullName evidence="8">NADP-dependent alcohol dehydrogenase</fullName>
    </submittedName>
</protein>
<dbReference type="InterPro" id="IPR047109">
    <property type="entry name" value="CAD-like"/>
</dbReference>
<dbReference type="PROSITE" id="PS00059">
    <property type="entry name" value="ADH_ZINC"/>
    <property type="match status" value="1"/>
</dbReference>
<evidence type="ECO:0000256" key="6">
    <source>
        <dbReference type="SAM" id="MobiDB-lite"/>
    </source>
</evidence>
<evidence type="ECO:0000313" key="8">
    <source>
        <dbReference type="EMBL" id="KIH92121.1"/>
    </source>
</evidence>
<keyword evidence="2 5" id="KW-0479">Metal-binding</keyword>